<proteinExistence type="predicted"/>
<reference evidence="3" key="1">
    <citation type="journal article" date="2019" name="Int. J. Syst. Evol. Microbiol.">
        <title>The Global Catalogue of Microorganisms (GCM) 10K type strain sequencing project: providing services to taxonomists for standard genome sequencing and annotation.</title>
        <authorList>
            <consortium name="The Broad Institute Genomics Platform"/>
            <consortium name="The Broad Institute Genome Sequencing Center for Infectious Disease"/>
            <person name="Wu L."/>
            <person name="Ma J."/>
        </authorList>
    </citation>
    <scope>NUCLEOTIDE SEQUENCE [LARGE SCALE GENOMIC DNA]</scope>
    <source>
        <strain evidence="3">JCM 14283</strain>
    </source>
</reference>
<dbReference type="Proteomes" id="UP001501285">
    <property type="component" value="Unassembled WGS sequence"/>
</dbReference>
<organism evidence="2 3">
    <name type="scientific">Terrabacter terrae</name>
    <dbReference type="NCBI Taxonomy" id="318434"/>
    <lineage>
        <taxon>Bacteria</taxon>
        <taxon>Bacillati</taxon>
        <taxon>Actinomycetota</taxon>
        <taxon>Actinomycetes</taxon>
        <taxon>Micrococcales</taxon>
        <taxon>Intrasporangiaceae</taxon>
        <taxon>Terrabacter</taxon>
    </lineage>
</organism>
<name>A0ABP5FU98_9MICO</name>
<dbReference type="EMBL" id="BAAANB010000021">
    <property type="protein sequence ID" value="GAA2031806.1"/>
    <property type="molecule type" value="Genomic_DNA"/>
</dbReference>
<keyword evidence="3" id="KW-1185">Reference proteome</keyword>
<dbReference type="Gene3D" id="1.20.120.520">
    <property type="entry name" value="nmb1532 protein domain like"/>
    <property type="match status" value="1"/>
</dbReference>
<sequence length="209" mass="23343">MTMNRVIHAAVRRDLGRLESALATAPDGDTARAKQLQVAYAHLHDQLKHHHEGEDTHVFPFLARVEGATELVEVMETEHQAMADALADVRTAMDTYASTGSAGDARAARDAIVRANDVVERHLHHEENELEPLMLPHLETPEWKAVEKQMRPASLADSGRFMAWVQDGMPDEERAYLRSAIPVPVTFLLSRLAGRSYRRDVAPAWQPST</sequence>
<comment type="caution">
    <text evidence="2">The sequence shown here is derived from an EMBL/GenBank/DDBJ whole genome shotgun (WGS) entry which is preliminary data.</text>
</comment>
<protein>
    <recommendedName>
        <fullName evidence="1">Hemerythrin-like domain-containing protein</fullName>
    </recommendedName>
</protein>
<dbReference type="Pfam" id="PF01814">
    <property type="entry name" value="Hemerythrin"/>
    <property type="match status" value="1"/>
</dbReference>
<evidence type="ECO:0000313" key="3">
    <source>
        <dbReference type="Proteomes" id="UP001501285"/>
    </source>
</evidence>
<evidence type="ECO:0000313" key="2">
    <source>
        <dbReference type="EMBL" id="GAA2031806.1"/>
    </source>
</evidence>
<feature type="domain" description="Hemerythrin-like" evidence="1">
    <location>
        <begin position="8"/>
        <end position="133"/>
    </location>
</feature>
<accession>A0ABP5FU98</accession>
<dbReference type="InterPro" id="IPR012312">
    <property type="entry name" value="Hemerythrin-like"/>
</dbReference>
<dbReference type="PANTHER" id="PTHR39966:SF1">
    <property type="entry name" value="HEMERYTHRIN-LIKE DOMAIN-CONTAINING PROTEIN"/>
    <property type="match status" value="1"/>
</dbReference>
<dbReference type="CDD" id="cd12108">
    <property type="entry name" value="Hr-like"/>
    <property type="match status" value="1"/>
</dbReference>
<evidence type="ECO:0000259" key="1">
    <source>
        <dbReference type="Pfam" id="PF01814"/>
    </source>
</evidence>
<dbReference type="PANTHER" id="PTHR39966">
    <property type="entry name" value="BLL2471 PROTEIN-RELATED"/>
    <property type="match status" value="1"/>
</dbReference>
<gene>
    <name evidence="2" type="ORF">GCM10009740_22210</name>
</gene>